<name>A0AC34FHY5_9BILA</name>
<sequence>MRKMADESSTIPIRLIVINAQQNVRYYEACKLKLDKKTKHLIIMHSDKEEESFYAAFKRTYINAFDYILCIDKCIVDRSKYLIIFQNVANYQTFIESANKKKVIEKFKQYITVIENDEFFNLNFLLPILQTCEIDSVLEDQMKSVLEKLMGYYQSHRQQNSNFGSDTENGPLDSNTDNDQLCKNVHEYITDNLDNDLDAENSNARILEDEISFEEHVLQDTVEETETSEANIEIQSANDSSIILDDVNEQNVFLTVNFSNTSYVDGIEKSVDERNERAMRRLKRSHREMEKNHQTNPQSNINESKSKKKKLNNIIYAPNFIFKHFIRNGDTRSRLFIFPDSKKKECYEYFYDFDRQLYICCGCNNKHRCVSATIEEDENGENYVQCNTNGHVCKLRKYNPAKYKTDLIIKAPNYQLITENVGGEQKNYLILFTSTDKKKFYKMPYESHQKMYVCHKCRKSNIYVQACVCYDKNGNEYISVRNQKHVCSKMKYISLESDQTSKNDSENDKFKAPERQWNKRNCYKTTRKTVPPNSQIQIEEESNIIKSPNYQFSTKKWGKRQIQKLIVFVSSDKKKCYEYTWTECFGYYCCNSCAGKRAFAKVISDENEEEIVQLGPVKHKCKPKKFVK</sequence>
<dbReference type="Proteomes" id="UP000887579">
    <property type="component" value="Unplaced"/>
</dbReference>
<evidence type="ECO:0000313" key="1">
    <source>
        <dbReference type="Proteomes" id="UP000887579"/>
    </source>
</evidence>
<accession>A0AC34FHY5</accession>
<protein>
    <submittedName>
        <fullName evidence="2">Uncharacterized protein</fullName>
    </submittedName>
</protein>
<organism evidence="1 2">
    <name type="scientific">Panagrolaimus sp. ES5</name>
    <dbReference type="NCBI Taxonomy" id="591445"/>
    <lineage>
        <taxon>Eukaryota</taxon>
        <taxon>Metazoa</taxon>
        <taxon>Ecdysozoa</taxon>
        <taxon>Nematoda</taxon>
        <taxon>Chromadorea</taxon>
        <taxon>Rhabditida</taxon>
        <taxon>Tylenchina</taxon>
        <taxon>Panagrolaimomorpha</taxon>
        <taxon>Panagrolaimoidea</taxon>
        <taxon>Panagrolaimidae</taxon>
        <taxon>Panagrolaimus</taxon>
    </lineage>
</organism>
<evidence type="ECO:0000313" key="2">
    <source>
        <dbReference type="WBParaSite" id="ES5_v2.g16416.t1"/>
    </source>
</evidence>
<reference evidence="2" key="1">
    <citation type="submission" date="2022-11" db="UniProtKB">
        <authorList>
            <consortium name="WormBaseParasite"/>
        </authorList>
    </citation>
    <scope>IDENTIFICATION</scope>
</reference>
<proteinExistence type="predicted"/>
<dbReference type="WBParaSite" id="ES5_v2.g16416.t1">
    <property type="protein sequence ID" value="ES5_v2.g16416.t1"/>
    <property type="gene ID" value="ES5_v2.g16416"/>
</dbReference>